<name>A0AA41SPN6_SCICA</name>
<reference evidence="1" key="1">
    <citation type="submission" date="2020-03" db="EMBL/GenBank/DDBJ databases">
        <title>Studies in the Genomics of Life Span.</title>
        <authorList>
            <person name="Glass D."/>
        </authorList>
    </citation>
    <scope>NUCLEOTIDE SEQUENCE</scope>
    <source>
        <strain evidence="1">SUZIE</strain>
        <tissue evidence="1">Muscle</tissue>
    </source>
</reference>
<accession>A0AA41SPN6</accession>
<proteinExistence type="predicted"/>
<keyword evidence="2" id="KW-1185">Reference proteome</keyword>
<evidence type="ECO:0000313" key="1">
    <source>
        <dbReference type="EMBL" id="MBZ3869684.1"/>
    </source>
</evidence>
<dbReference type="EMBL" id="JAATJV010140021">
    <property type="protein sequence ID" value="MBZ3869684.1"/>
    <property type="molecule type" value="Genomic_DNA"/>
</dbReference>
<gene>
    <name evidence="1" type="ORF">SUZIE_104170</name>
</gene>
<dbReference type="AlphaFoldDB" id="A0AA41SPN6"/>
<sequence length="89" mass="9937">MEAGTAVGPLWGAAVAGREKTSDSEDEGWQIGYLDRASQLQVERAKNPTHIPLMEEASTWKSRILKRKSITICGFGLILFICKLTFQRK</sequence>
<protein>
    <submittedName>
        <fullName evidence="1">Ankyrin repeat, SAM and basic leucine zipper domain-containing protein 1</fullName>
    </submittedName>
</protein>
<organism evidence="1 2">
    <name type="scientific">Sciurus carolinensis</name>
    <name type="common">Eastern gray squirrel</name>
    <dbReference type="NCBI Taxonomy" id="30640"/>
    <lineage>
        <taxon>Eukaryota</taxon>
        <taxon>Metazoa</taxon>
        <taxon>Chordata</taxon>
        <taxon>Craniata</taxon>
        <taxon>Vertebrata</taxon>
        <taxon>Euteleostomi</taxon>
        <taxon>Mammalia</taxon>
        <taxon>Eutheria</taxon>
        <taxon>Euarchontoglires</taxon>
        <taxon>Glires</taxon>
        <taxon>Rodentia</taxon>
        <taxon>Sciuromorpha</taxon>
        <taxon>Sciuridae</taxon>
        <taxon>Sciurinae</taxon>
        <taxon>Sciurini</taxon>
        <taxon>Sciurus</taxon>
    </lineage>
</organism>
<dbReference type="Proteomes" id="UP001166674">
    <property type="component" value="Unassembled WGS sequence"/>
</dbReference>
<comment type="caution">
    <text evidence="1">The sequence shown here is derived from an EMBL/GenBank/DDBJ whole genome shotgun (WGS) entry which is preliminary data.</text>
</comment>
<evidence type="ECO:0000313" key="2">
    <source>
        <dbReference type="Proteomes" id="UP001166674"/>
    </source>
</evidence>